<dbReference type="PANTHER" id="PTHR34371:SF2">
    <property type="entry name" value="DUF688 FAMILY PROTEIN"/>
    <property type="match status" value="1"/>
</dbReference>
<gene>
    <name evidence="3" type="primary">LOC115753581</name>
</gene>
<dbReference type="OrthoDB" id="1934555at2759"/>
<dbReference type="RefSeq" id="XP_030548107.1">
    <property type="nucleotide sequence ID" value="XM_030692247.2"/>
</dbReference>
<reference evidence="3" key="1">
    <citation type="submission" date="2025-08" db="UniProtKB">
        <authorList>
            <consortium name="RefSeq"/>
        </authorList>
    </citation>
    <scope>IDENTIFICATION</scope>
    <source>
        <tissue evidence="3">Leaf</tissue>
    </source>
</reference>
<dbReference type="AlphaFoldDB" id="A0A8B8QPB6"/>
<protein>
    <submittedName>
        <fullName evidence="3">Uncharacterized protein At4g00950</fullName>
    </submittedName>
</protein>
<name>A0A8B8QPB6_9MYRT</name>
<dbReference type="KEGG" id="rarg:115753581"/>
<feature type="region of interest" description="Disordered" evidence="1">
    <location>
        <begin position="1"/>
        <end position="41"/>
    </location>
</feature>
<dbReference type="Proteomes" id="UP000827889">
    <property type="component" value="Chromosome 3"/>
</dbReference>
<proteinExistence type="predicted"/>
<dbReference type="GeneID" id="115753581"/>
<organism evidence="2 3">
    <name type="scientific">Rhodamnia argentea</name>
    <dbReference type="NCBI Taxonomy" id="178133"/>
    <lineage>
        <taxon>Eukaryota</taxon>
        <taxon>Viridiplantae</taxon>
        <taxon>Streptophyta</taxon>
        <taxon>Embryophyta</taxon>
        <taxon>Tracheophyta</taxon>
        <taxon>Spermatophyta</taxon>
        <taxon>Magnoliopsida</taxon>
        <taxon>eudicotyledons</taxon>
        <taxon>Gunneridae</taxon>
        <taxon>Pentapetalae</taxon>
        <taxon>rosids</taxon>
        <taxon>malvids</taxon>
        <taxon>Myrtales</taxon>
        <taxon>Myrtaceae</taxon>
        <taxon>Myrtoideae</taxon>
        <taxon>Myrteae</taxon>
        <taxon>Australasian group</taxon>
        <taxon>Rhodamnia</taxon>
    </lineage>
</organism>
<keyword evidence="2" id="KW-1185">Reference proteome</keyword>
<evidence type="ECO:0000313" key="2">
    <source>
        <dbReference type="Proteomes" id="UP000827889"/>
    </source>
</evidence>
<dbReference type="PANTHER" id="PTHR34371">
    <property type="entry name" value="OS01G0551000 PROTEIN"/>
    <property type="match status" value="1"/>
</dbReference>
<sequence length="251" mass="27299">MVSKAVEPGESASTAPGKLLLVSVAPKTAESPDPSGMRTPPFHTTAAVPFRWEEEPGKPRPCSALAIVPSPGPGEPYSATRTCLELPPRLLSEAIIAKMPTPAGGQQTSSFRMGGECYGSFRSYVVAERAGDGDDEEGIDVGATREGVLVRSKPSEWRWWWFGGSSGRRKKREMGGSSYVFPSFSCNYVVGGESSELRSECRSSTNMRRPGSFPLLSYSSHSHFSWATLYGGLKEAIPWRRRSRKAGKMRS</sequence>
<evidence type="ECO:0000256" key="1">
    <source>
        <dbReference type="SAM" id="MobiDB-lite"/>
    </source>
</evidence>
<accession>A0A8B8QPB6</accession>
<evidence type="ECO:0000313" key="3">
    <source>
        <dbReference type="RefSeq" id="XP_030548107.1"/>
    </source>
</evidence>